<reference evidence="2" key="1">
    <citation type="submission" date="2021-01" db="EMBL/GenBank/DDBJ databases">
        <authorList>
            <person name="Corre E."/>
            <person name="Pelletier E."/>
            <person name="Niang G."/>
            <person name="Scheremetjew M."/>
            <person name="Finn R."/>
            <person name="Kale V."/>
            <person name="Holt S."/>
            <person name="Cochrane G."/>
            <person name="Meng A."/>
            <person name="Brown T."/>
            <person name="Cohen L."/>
        </authorList>
    </citation>
    <scope>NUCLEOTIDE SEQUENCE</scope>
    <source>
        <strain evidence="2">DIVA3 518/3/11/1/6</strain>
    </source>
</reference>
<feature type="region of interest" description="Disordered" evidence="1">
    <location>
        <begin position="44"/>
        <end position="92"/>
    </location>
</feature>
<feature type="compositionally biased region" description="Basic residues" evidence="1">
    <location>
        <begin position="49"/>
        <end position="62"/>
    </location>
</feature>
<evidence type="ECO:0000256" key="1">
    <source>
        <dbReference type="SAM" id="MobiDB-lite"/>
    </source>
</evidence>
<dbReference type="AlphaFoldDB" id="A0A7S4I9Y4"/>
<evidence type="ECO:0000313" key="2">
    <source>
        <dbReference type="EMBL" id="CAE2223065.1"/>
    </source>
</evidence>
<accession>A0A7S4I9Y4</accession>
<gene>
    <name evidence="2" type="ORF">VSP0166_LOCUS9945</name>
</gene>
<proteinExistence type="predicted"/>
<name>A0A7S4I9Y4_9EUKA</name>
<protein>
    <submittedName>
        <fullName evidence="2">Uncharacterized protein</fullName>
    </submittedName>
</protein>
<dbReference type="EMBL" id="HBKP01013973">
    <property type="protein sequence ID" value="CAE2223065.1"/>
    <property type="molecule type" value="Transcribed_RNA"/>
</dbReference>
<organism evidence="2">
    <name type="scientific">Vannella robusta</name>
    <dbReference type="NCBI Taxonomy" id="1487602"/>
    <lineage>
        <taxon>Eukaryota</taxon>
        <taxon>Amoebozoa</taxon>
        <taxon>Discosea</taxon>
        <taxon>Flabellinia</taxon>
        <taxon>Vannellidae</taxon>
        <taxon>Vannella</taxon>
    </lineage>
</organism>
<sequence length="167" mass="19234">MIAALEETVPRSQEDELRIKQEIETLNSKKEFIIENPAVLALQPSVISKKPKKKPKNKRPKQPKAYEEDDEDLSLEEKLETPESKHFTEPKKSELMNGHIQFSLSTSQLLTIQDAMLNSIRYLYNDEIHDTIEEQLEAESSNEDAEFTSFVCSPLSCEVNMYNSENQ</sequence>
<feature type="compositionally biased region" description="Basic and acidic residues" evidence="1">
    <location>
        <begin position="75"/>
        <end position="92"/>
    </location>
</feature>